<dbReference type="EMBL" id="JAQHXR010000001">
    <property type="protein sequence ID" value="MDA3968447.1"/>
    <property type="molecule type" value="Genomic_DNA"/>
</dbReference>
<organism evidence="4 5">
    <name type="scientific">Helicobacter ibis</name>
    <dbReference type="NCBI Taxonomy" id="2962633"/>
    <lineage>
        <taxon>Bacteria</taxon>
        <taxon>Pseudomonadati</taxon>
        <taxon>Campylobacterota</taxon>
        <taxon>Epsilonproteobacteria</taxon>
        <taxon>Campylobacterales</taxon>
        <taxon>Helicobacteraceae</taxon>
        <taxon>Helicobacter</taxon>
    </lineage>
</organism>
<proteinExistence type="predicted"/>
<dbReference type="RefSeq" id="WP_271020737.1">
    <property type="nucleotide sequence ID" value="NZ_JAQHXR010000001.1"/>
</dbReference>
<dbReference type="InterPro" id="IPR013123">
    <property type="entry name" value="SpoU_subst-bd"/>
</dbReference>
<dbReference type="SUPFAM" id="SSF55315">
    <property type="entry name" value="L30e-like"/>
    <property type="match status" value="1"/>
</dbReference>
<dbReference type="InterPro" id="IPR029026">
    <property type="entry name" value="tRNA_m1G_MTases_N"/>
</dbReference>
<evidence type="ECO:0000313" key="5">
    <source>
        <dbReference type="Proteomes" id="UP001210261"/>
    </source>
</evidence>
<sequence>MIVYGRRIVELVVKRHKELIKTIYLSKEIDKKFFHSLKLLNKPIIKLDSKKAQSLARGGNHQGYLLEIESLKQTSLKEVCQMEFVLVLCGVSDVGNIGSIFRTAYALGVSSIVICGVNNFKQEGAIRASAGAMFDMQFCVEKNALDVINVLKNSQFILFGTSINGEILDNIPRQEKIALFLGNEEVGLTNKVISKMDHVLTIPFKRDFDSLNVGIAGGILIDRINSWKN</sequence>
<dbReference type="Pfam" id="PF00588">
    <property type="entry name" value="SpoU_methylase"/>
    <property type="match status" value="1"/>
</dbReference>
<reference evidence="4 5" key="1">
    <citation type="submission" date="2023-01" db="EMBL/GenBank/DDBJ databases">
        <title>Description of Helicobacter ibis sp. nov. isolated from faecal droppings of black-faced ibis (Theristicus melanopis).</title>
        <authorList>
            <person name="Lopez-Cantillo M."/>
            <person name="Vidal-Veuthey B."/>
            <person name="Mella A."/>
            <person name="De La Haba R."/>
            <person name="Collado L."/>
        </authorList>
    </citation>
    <scope>NUCLEOTIDE SEQUENCE [LARGE SCALE GENOMIC DNA]</scope>
    <source>
        <strain evidence="4 5">A82</strain>
    </source>
</reference>
<dbReference type="SMART" id="SM00967">
    <property type="entry name" value="SpoU_sub_bind"/>
    <property type="match status" value="1"/>
</dbReference>
<dbReference type="InterPro" id="IPR004441">
    <property type="entry name" value="rRNA_MeTrfase_TrmH"/>
</dbReference>
<dbReference type="InterPro" id="IPR001537">
    <property type="entry name" value="SpoU_MeTrfase"/>
</dbReference>
<dbReference type="Gene3D" id="3.40.1280.10">
    <property type="match status" value="1"/>
</dbReference>
<dbReference type="InterPro" id="IPR029028">
    <property type="entry name" value="Alpha/beta_knot_MTases"/>
</dbReference>
<name>A0ABT4VCK8_9HELI</name>
<protein>
    <submittedName>
        <fullName evidence="4">23S rRNA (Guanosine(2251)-2'-O)-methyltransferase RlmB</fullName>
    </submittedName>
</protein>
<dbReference type="Pfam" id="PF08032">
    <property type="entry name" value="SpoU_sub_bind"/>
    <property type="match status" value="1"/>
</dbReference>
<feature type="domain" description="RNA 2-O ribose methyltransferase substrate binding" evidence="3">
    <location>
        <begin position="2"/>
        <end position="74"/>
    </location>
</feature>
<dbReference type="Proteomes" id="UP001210261">
    <property type="component" value="Unassembled WGS sequence"/>
</dbReference>
<dbReference type="NCBIfam" id="TIGR00186">
    <property type="entry name" value="rRNA_methyl_3"/>
    <property type="match status" value="1"/>
</dbReference>
<keyword evidence="5" id="KW-1185">Reference proteome</keyword>
<dbReference type="CDD" id="cd18095">
    <property type="entry name" value="SpoU-like_rRNA-MTase"/>
    <property type="match status" value="1"/>
</dbReference>
<keyword evidence="2" id="KW-0808">Transferase</keyword>
<evidence type="ECO:0000313" key="4">
    <source>
        <dbReference type="EMBL" id="MDA3968447.1"/>
    </source>
</evidence>
<accession>A0ABT4VCK8</accession>
<dbReference type="SUPFAM" id="SSF75217">
    <property type="entry name" value="alpha/beta knot"/>
    <property type="match status" value="1"/>
</dbReference>
<gene>
    <name evidence="4" type="primary">rlmB</name>
    <name evidence="4" type="ORF">PF021_02015</name>
</gene>
<evidence type="ECO:0000256" key="1">
    <source>
        <dbReference type="ARBA" id="ARBA00022603"/>
    </source>
</evidence>
<dbReference type="InterPro" id="IPR029064">
    <property type="entry name" value="Ribosomal_eL30-like_sf"/>
</dbReference>
<dbReference type="PANTHER" id="PTHR46429:SF1">
    <property type="entry name" value="23S RRNA (GUANOSINE-2'-O-)-METHYLTRANSFERASE RLMB"/>
    <property type="match status" value="1"/>
</dbReference>
<dbReference type="Gene3D" id="3.30.1330.30">
    <property type="match status" value="1"/>
</dbReference>
<comment type="caution">
    <text evidence="4">The sequence shown here is derived from an EMBL/GenBank/DDBJ whole genome shotgun (WGS) entry which is preliminary data.</text>
</comment>
<dbReference type="PANTHER" id="PTHR46429">
    <property type="entry name" value="23S RRNA (GUANOSINE-2'-O-)-METHYLTRANSFERASE RLMB"/>
    <property type="match status" value="1"/>
</dbReference>
<keyword evidence="1" id="KW-0489">Methyltransferase</keyword>
<evidence type="ECO:0000256" key="2">
    <source>
        <dbReference type="ARBA" id="ARBA00022679"/>
    </source>
</evidence>
<evidence type="ECO:0000259" key="3">
    <source>
        <dbReference type="SMART" id="SM00967"/>
    </source>
</evidence>